<dbReference type="PANTHER" id="PTHR48258">
    <property type="entry name" value="DUF4218 DOMAIN-CONTAINING PROTEIN-RELATED"/>
    <property type="match status" value="1"/>
</dbReference>
<name>A0ABM0TCQ4_CAMSA</name>
<organism evidence="4 5">
    <name type="scientific">Camelina sativa</name>
    <name type="common">False flax</name>
    <name type="synonym">Myagrum sativum</name>
    <dbReference type="NCBI Taxonomy" id="90675"/>
    <lineage>
        <taxon>Eukaryota</taxon>
        <taxon>Viridiplantae</taxon>
        <taxon>Streptophyta</taxon>
        <taxon>Embryophyta</taxon>
        <taxon>Tracheophyta</taxon>
        <taxon>Spermatophyta</taxon>
        <taxon>Magnoliopsida</taxon>
        <taxon>eudicotyledons</taxon>
        <taxon>Gunneridae</taxon>
        <taxon>Pentapetalae</taxon>
        <taxon>rosids</taxon>
        <taxon>malvids</taxon>
        <taxon>Brassicales</taxon>
        <taxon>Brassicaceae</taxon>
        <taxon>Camelineae</taxon>
        <taxon>Camelina</taxon>
    </lineage>
</organism>
<dbReference type="PANTHER" id="PTHR48258:SF4">
    <property type="entry name" value="DUF4216 DOMAIN-CONTAINING PROTEIN"/>
    <property type="match status" value="1"/>
</dbReference>
<feature type="domain" description="DUF4218" evidence="3">
    <location>
        <begin position="268"/>
        <end position="381"/>
    </location>
</feature>
<evidence type="ECO:0000259" key="2">
    <source>
        <dbReference type="Pfam" id="PF13952"/>
    </source>
</evidence>
<feature type="region of interest" description="Disordered" evidence="1">
    <location>
        <begin position="635"/>
        <end position="659"/>
    </location>
</feature>
<accession>A0ABM0TCQ4</accession>
<dbReference type="Pfam" id="PF02992">
    <property type="entry name" value="Transposase_21"/>
    <property type="match status" value="1"/>
</dbReference>
<dbReference type="GeneID" id="104709373"/>
<keyword evidence="4" id="KW-1185">Reference proteome</keyword>
<protein>
    <submittedName>
        <fullName evidence="5">Uncharacterized protein LOC104709373</fullName>
    </submittedName>
</protein>
<dbReference type="InterPro" id="IPR025312">
    <property type="entry name" value="DUF4216"/>
</dbReference>
<reference evidence="4" key="1">
    <citation type="journal article" date="2014" name="Nat. Commun.">
        <title>The emerging biofuel crop Camelina sativa retains a highly undifferentiated hexaploid genome structure.</title>
        <authorList>
            <person name="Kagale S."/>
            <person name="Koh C."/>
            <person name="Nixon J."/>
            <person name="Bollina V."/>
            <person name="Clarke W.E."/>
            <person name="Tuteja R."/>
            <person name="Spillane C."/>
            <person name="Robinson S.J."/>
            <person name="Links M.G."/>
            <person name="Clarke C."/>
            <person name="Higgins E.E."/>
            <person name="Huebert T."/>
            <person name="Sharpe A.G."/>
            <person name="Parkin I.A."/>
        </authorList>
    </citation>
    <scope>NUCLEOTIDE SEQUENCE [LARGE SCALE GENOMIC DNA]</scope>
    <source>
        <strain evidence="4">cv. DH55</strain>
    </source>
</reference>
<feature type="domain" description="DUF4216" evidence="2">
    <location>
        <begin position="535"/>
        <end position="581"/>
    </location>
</feature>
<dbReference type="Pfam" id="PF13952">
    <property type="entry name" value="DUF4216"/>
    <property type="match status" value="1"/>
</dbReference>
<gene>
    <name evidence="5" type="primary">LOC104709373</name>
</gene>
<feature type="compositionally biased region" description="Polar residues" evidence="1">
    <location>
        <begin position="649"/>
        <end position="659"/>
    </location>
</feature>
<dbReference type="InterPro" id="IPR025452">
    <property type="entry name" value="DUF4218"/>
</dbReference>
<evidence type="ECO:0000256" key="1">
    <source>
        <dbReference type="SAM" id="MobiDB-lite"/>
    </source>
</evidence>
<dbReference type="Proteomes" id="UP000694864">
    <property type="component" value="Chromosome 8"/>
</dbReference>
<proteinExistence type="predicted"/>
<evidence type="ECO:0000313" key="4">
    <source>
        <dbReference type="Proteomes" id="UP000694864"/>
    </source>
</evidence>
<dbReference type="Pfam" id="PF13960">
    <property type="entry name" value="DUF4218"/>
    <property type="match status" value="1"/>
</dbReference>
<sequence>MWTISDFPAYGMLSGWTTHGRLSCPYCQDNTDAFQLSHRRKTCWFDCHRRFLPPDHPYRRSRNLFTKNKKVYDDPPPVIDGETMLNQFRDFGAARTPDVGGNGHDPVDGVGVNHNCIDFPYWKDLLLKHNIDVMHTEKNVFDNLMNTVLNIPGKTKDNLKSRLDLPYICSRPELEIMANGRCPVPIYRLNAASKAAFFDWITHSVKFPDGYASNLRNCVDIKEGKFIEMKSHDCHVVMQRLLLFAFANLLPTNVHEAIAGIGAFFRDLSTRTLTVDGIRNLEQNIPILLCNLEKIFPPSLFDVMEHLPIHLPRKAALGGPVQYRWMYPFERYMFHLKKKVQNLSKVEGSIMAQSIHEEASHFAEYYFPSQLRTKSRRPSRHDDGGEQPTYSVYVPSLFTQIGRLSGKGKNFKLSSQGYTHLHMYILTNCEDILDYERIYMAVIRSYYPEYTEDQLEELKEKDFASWFQYYVSDGVSKGQSFPTWLVEISNGPNYIATAYPRYCTRGYAFRIHDDGDRRTTINSGISVKADDVVCIAFVCDWYDPTIGDSVRVDQFGVTSINSVRRLLKYDPFIIASQADQITVTSVNPRGQIYGVAAHDPLQASESCQMASVEHSLEVDLVVDFTMFGNEVVHSESEEEIGEFDDDTDSISFDYSTESE</sequence>
<reference evidence="5" key="2">
    <citation type="submission" date="2025-08" db="UniProtKB">
        <authorList>
            <consortium name="RefSeq"/>
        </authorList>
    </citation>
    <scope>IDENTIFICATION</scope>
    <source>
        <tissue evidence="5">Leaf</tissue>
    </source>
</reference>
<evidence type="ECO:0000259" key="3">
    <source>
        <dbReference type="Pfam" id="PF13960"/>
    </source>
</evidence>
<dbReference type="RefSeq" id="XP_010424301.1">
    <property type="nucleotide sequence ID" value="XM_010425999.1"/>
</dbReference>
<feature type="compositionally biased region" description="Acidic residues" evidence="1">
    <location>
        <begin position="636"/>
        <end position="648"/>
    </location>
</feature>
<dbReference type="InterPro" id="IPR004242">
    <property type="entry name" value="Transposase_21"/>
</dbReference>
<evidence type="ECO:0000313" key="5">
    <source>
        <dbReference type="RefSeq" id="XP_010424301.1"/>
    </source>
</evidence>